<comment type="caution">
    <text evidence="2">The sequence shown here is derived from an EMBL/GenBank/DDBJ whole genome shotgun (WGS) entry which is preliminary data.</text>
</comment>
<dbReference type="EMBL" id="CAJGYM010000049">
    <property type="protein sequence ID" value="CAD6194938.1"/>
    <property type="molecule type" value="Genomic_DNA"/>
</dbReference>
<keyword evidence="1" id="KW-0812">Transmembrane</keyword>
<accession>A0A8S1HKF4</accession>
<keyword evidence="1" id="KW-0472">Membrane</keyword>
<name>A0A8S1HKF4_9PELO</name>
<sequence length="70" mass="8518">MEKQESQEILTDEKTIRFFFPKFLFYGYGILGLLIYLTFCGFDKHHLFLQQCDVYCYHDDIQGYKLQCHH</sequence>
<keyword evidence="1" id="KW-1133">Transmembrane helix</keyword>
<dbReference type="Proteomes" id="UP000835052">
    <property type="component" value="Unassembled WGS sequence"/>
</dbReference>
<feature type="transmembrane region" description="Helical" evidence="1">
    <location>
        <begin position="23"/>
        <end position="42"/>
    </location>
</feature>
<reference evidence="2" key="1">
    <citation type="submission" date="2020-10" db="EMBL/GenBank/DDBJ databases">
        <authorList>
            <person name="Kikuchi T."/>
        </authorList>
    </citation>
    <scope>NUCLEOTIDE SEQUENCE</scope>
    <source>
        <strain evidence="2">NKZ352</strain>
    </source>
</reference>
<keyword evidence="3" id="KW-1185">Reference proteome</keyword>
<evidence type="ECO:0000256" key="1">
    <source>
        <dbReference type="SAM" id="Phobius"/>
    </source>
</evidence>
<proteinExistence type="predicted"/>
<evidence type="ECO:0000313" key="3">
    <source>
        <dbReference type="Proteomes" id="UP000835052"/>
    </source>
</evidence>
<protein>
    <submittedName>
        <fullName evidence="2">Uncharacterized protein</fullName>
    </submittedName>
</protein>
<gene>
    <name evidence="2" type="ORF">CAUJ_LOCUS10857</name>
</gene>
<organism evidence="2 3">
    <name type="scientific">Caenorhabditis auriculariae</name>
    <dbReference type="NCBI Taxonomy" id="2777116"/>
    <lineage>
        <taxon>Eukaryota</taxon>
        <taxon>Metazoa</taxon>
        <taxon>Ecdysozoa</taxon>
        <taxon>Nematoda</taxon>
        <taxon>Chromadorea</taxon>
        <taxon>Rhabditida</taxon>
        <taxon>Rhabditina</taxon>
        <taxon>Rhabditomorpha</taxon>
        <taxon>Rhabditoidea</taxon>
        <taxon>Rhabditidae</taxon>
        <taxon>Peloderinae</taxon>
        <taxon>Caenorhabditis</taxon>
    </lineage>
</organism>
<evidence type="ECO:0000313" key="2">
    <source>
        <dbReference type="EMBL" id="CAD6194938.1"/>
    </source>
</evidence>
<dbReference type="AlphaFoldDB" id="A0A8S1HKF4"/>